<dbReference type="SUPFAM" id="SSF109640">
    <property type="entry name" value="KRAB domain (Kruppel-associated box)"/>
    <property type="match status" value="1"/>
</dbReference>
<dbReference type="Bgee" id="ENSMUSG00000078580">
    <property type="expression patterns" value="Expressed in mesodermal cell in embryo and 144 other cell types or tissues"/>
</dbReference>
<dbReference type="InterPro" id="IPR001909">
    <property type="entry name" value="KRAB"/>
</dbReference>
<dbReference type="Proteomes" id="UP000000589">
    <property type="component" value="Chromosome 7"/>
</dbReference>
<dbReference type="Ensembl" id="ENSMUST00000074249.7">
    <property type="protein sequence ID" value="ENSMUSP00000073867.7"/>
    <property type="gene ID" value="ENSMUSG00000078580.4"/>
</dbReference>
<reference evidence="3" key="4">
    <citation type="submission" date="2025-09" db="UniProtKB">
        <authorList>
            <consortium name="Ensembl"/>
        </authorList>
    </citation>
    <scope>IDENTIFICATION</scope>
    <source>
        <strain evidence="3">C57BL/6J</strain>
    </source>
</reference>
<dbReference type="MGI" id="MGI:2141981">
    <property type="gene designation" value="Zfp764l1"/>
</dbReference>
<dbReference type="InterPro" id="IPR050169">
    <property type="entry name" value="Krueppel_C2H2_ZnF"/>
</dbReference>
<reference evidence="3 5" key="2">
    <citation type="journal article" date="2011" name="PLoS Biol.">
        <title>Modernizing reference genome assemblies.</title>
        <authorList>
            <person name="Church D.M."/>
            <person name="Schneider V.A."/>
            <person name="Graves T."/>
            <person name="Auger K."/>
            <person name="Cunningham F."/>
            <person name="Bouk N."/>
            <person name="Chen H.C."/>
            <person name="Agarwala R."/>
            <person name="McLaren W.M."/>
            <person name="Ritchie G.R."/>
            <person name="Albracht D."/>
            <person name="Kremitzki M."/>
            <person name="Rock S."/>
            <person name="Kotkiewicz H."/>
            <person name="Kremitzki C."/>
            <person name="Wollam A."/>
            <person name="Trani L."/>
            <person name="Fulton L."/>
            <person name="Fulton R."/>
            <person name="Matthews L."/>
            <person name="Whitehead S."/>
            <person name="Chow W."/>
            <person name="Torrance J."/>
            <person name="Dunn M."/>
            <person name="Harden G."/>
            <person name="Threadgold G."/>
            <person name="Wood J."/>
            <person name="Collins J."/>
            <person name="Heath P."/>
            <person name="Griffiths G."/>
            <person name="Pelan S."/>
            <person name="Grafham D."/>
            <person name="Eichler E.E."/>
            <person name="Weinstock G."/>
            <person name="Mardis E.R."/>
            <person name="Wilson R.K."/>
            <person name="Howe K."/>
            <person name="Flicek P."/>
            <person name="Hubbard T."/>
        </authorList>
    </citation>
    <scope>NUCLEOTIDE SEQUENCE [LARGE SCALE GENOMIC DNA]</scope>
    <source>
        <strain evidence="3 5">C57BL/6J</strain>
    </source>
</reference>
<organism evidence="3 5">
    <name type="scientific">Mus musculus</name>
    <name type="common">Mouse</name>
    <dbReference type="NCBI Taxonomy" id="10090"/>
    <lineage>
        <taxon>Eukaryota</taxon>
        <taxon>Metazoa</taxon>
        <taxon>Chordata</taxon>
        <taxon>Craniata</taxon>
        <taxon>Vertebrata</taxon>
        <taxon>Euteleostomi</taxon>
        <taxon>Mammalia</taxon>
        <taxon>Eutheria</taxon>
        <taxon>Euarchontoglires</taxon>
        <taxon>Glires</taxon>
        <taxon>Rodentia</taxon>
        <taxon>Myomorpha</taxon>
        <taxon>Muroidea</taxon>
        <taxon>Muridae</taxon>
        <taxon>Murinae</taxon>
        <taxon>Mus</taxon>
        <taxon>Mus</taxon>
    </lineage>
</organism>
<sequence length="149" mass="16870">MAPRMAPERASAWPAFLKPGTVSFADVAVYFSPEEWRCLRPAQRTLYREKSGATNQRSSAGWRKSPKCGDPVPRSQRWPCAGQKSTQIAGTRRKGRDQGKRPRQPRRYFLQKLGLWSHAPPLLPLLATWSCFSRTLSRGTPLLRCTTLS</sequence>
<dbReference type="CDD" id="cd07765">
    <property type="entry name" value="KRAB_A-box"/>
    <property type="match status" value="1"/>
</dbReference>
<evidence type="ECO:0000313" key="3">
    <source>
        <dbReference type="Ensembl" id="ENSMUSP00000073867.7"/>
    </source>
</evidence>
<evidence type="ECO:0000313" key="5">
    <source>
        <dbReference type="Proteomes" id="UP000000589"/>
    </source>
</evidence>
<feature type="domain" description="KRAB" evidence="2">
    <location>
        <begin position="22"/>
        <end position="94"/>
    </location>
</feature>
<dbReference type="InterPro" id="IPR036051">
    <property type="entry name" value="KRAB_dom_sf"/>
</dbReference>
<dbReference type="Pfam" id="PF01352">
    <property type="entry name" value="KRAB"/>
    <property type="match status" value="1"/>
</dbReference>
<evidence type="ECO:0000259" key="2">
    <source>
        <dbReference type="PROSITE" id="PS50805"/>
    </source>
</evidence>
<dbReference type="AGR" id="MGI:2141981"/>
<dbReference type="PANTHER" id="PTHR23232">
    <property type="entry name" value="KRAB DOMAIN C2H2 ZINC FINGER"/>
    <property type="match status" value="1"/>
</dbReference>
<dbReference type="OrthoDB" id="6077919at2759"/>
<evidence type="ECO:0000256" key="1">
    <source>
        <dbReference type="SAM" id="MobiDB-lite"/>
    </source>
</evidence>
<dbReference type="HOGENOM" id="CLU_1749032_0_0_1"/>
<dbReference type="PROSITE" id="PS50805">
    <property type="entry name" value="KRAB"/>
    <property type="match status" value="1"/>
</dbReference>
<dbReference type="AlphaFoldDB" id="D3Z6C2"/>
<feature type="region of interest" description="Disordered" evidence="1">
    <location>
        <begin position="47"/>
        <end position="104"/>
    </location>
</feature>
<protein>
    <submittedName>
        <fullName evidence="3">Zinc finger protein 764 like 1</fullName>
    </submittedName>
</protein>
<dbReference type="PANTHER" id="PTHR23232:SF69">
    <property type="entry name" value="ZINC FINGER PROTEIN 688"/>
    <property type="match status" value="1"/>
</dbReference>
<dbReference type="SMR" id="D3Z6C2"/>
<dbReference type="GeneTree" id="ENSGT00940000160032"/>
<reference evidence="3" key="3">
    <citation type="submission" date="2025-08" db="UniProtKB">
        <authorList>
            <consortium name="Ensembl"/>
        </authorList>
    </citation>
    <scope>IDENTIFICATION</scope>
    <source>
        <strain evidence="3">C57BL/6J</strain>
    </source>
</reference>
<proteinExistence type="predicted"/>
<dbReference type="SMART" id="SM00349">
    <property type="entry name" value="KRAB"/>
    <property type="match status" value="1"/>
</dbReference>
<reference evidence="3 5" key="1">
    <citation type="journal article" date="2009" name="PLoS Biol.">
        <title>Lineage-specific biology revealed by a finished genome assembly of the mouse.</title>
        <authorList>
            <consortium name="Mouse Genome Sequencing Consortium"/>
            <person name="Church D.M."/>
            <person name="Goodstadt L."/>
            <person name="Hillier L.W."/>
            <person name="Zody M.C."/>
            <person name="Goldstein S."/>
            <person name="She X."/>
            <person name="Bult C.J."/>
            <person name="Agarwala R."/>
            <person name="Cherry J.L."/>
            <person name="DiCuccio M."/>
            <person name="Hlavina W."/>
            <person name="Kapustin Y."/>
            <person name="Meric P."/>
            <person name="Maglott D."/>
            <person name="Birtle Z."/>
            <person name="Marques A.C."/>
            <person name="Graves T."/>
            <person name="Zhou S."/>
            <person name="Teague B."/>
            <person name="Potamousis K."/>
            <person name="Churas C."/>
            <person name="Place M."/>
            <person name="Herschleb J."/>
            <person name="Runnheim R."/>
            <person name="Forrest D."/>
            <person name="Amos-Landgraf J."/>
            <person name="Schwartz D.C."/>
            <person name="Cheng Z."/>
            <person name="Lindblad-Toh K."/>
            <person name="Eichler E.E."/>
            <person name="Ponting C.P."/>
        </authorList>
    </citation>
    <scope>NUCLEOTIDE SEQUENCE [LARGE SCALE GENOMIC DNA]</scope>
    <source>
        <strain evidence="3 5">C57BL/6J</strain>
    </source>
</reference>
<gene>
    <name evidence="3 4" type="primary">Zfp764l1</name>
    <name evidence="4" type="synonym">E430018J23Rik</name>
</gene>
<dbReference type="ProteomicsDB" id="326817"/>
<dbReference type="ExpressionAtlas" id="D3Z6C2">
    <property type="expression patterns" value="baseline and differential"/>
</dbReference>
<accession>D3Z6C2</accession>
<feature type="compositionally biased region" description="Basic residues" evidence="1">
    <location>
        <begin position="91"/>
        <end position="104"/>
    </location>
</feature>
<dbReference type="GO" id="GO:0006355">
    <property type="term" value="P:regulation of DNA-templated transcription"/>
    <property type="evidence" value="ECO:0007669"/>
    <property type="project" value="InterPro"/>
</dbReference>
<dbReference type="Gene3D" id="6.10.140.140">
    <property type="match status" value="1"/>
</dbReference>
<dbReference type="VEuPathDB" id="HostDB:ENSMUSG00000078580"/>
<name>D3Z6C2_MOUSE</name>
<evidence type="ECO:0000313" key="4">
    <source>
        <dbReference type="MGI" id="MGI:2141981"/>
    </source>
</evidence>
<keyword evidence="5" id="KW-1185">Reference proteome</keyword>